<dbReference type="AlphaFoldDB" id="A0A7Y0EV20"/>
<gene>
    <name evidence="1" type="ORF">G1C98_1682</name>
</gene>
<evidence type="ECO:0000313" key="2">
    <source>
        <dbReference type="Proteomes" id="UP000529710"/>
    </source>
</evidence>
<organism evidence="1 2">
    <name type="scientific">Bifidobacterium erythrocebi</name>
    <dbReference type="NCBI Taxonomy" id="2675325"/>
    <lineage>
        <taxon>Bacteria</taxon>
        <taxon>Bacillati</taxon>
        <taxon>Actinomycetota</taxon>
        <taxon>Actinomycetes</taxon>
        <taxon>Bifidobacteriales</taxon>
        <taxon>Bifidobacteriaceae</taxon>
        <taxon>Bifidobacterium</taxon>
    </lineage>
</organism>
<sequence length="92" mass="9678">MLDTMLKNSSGTTMAVMALDHTDPTALTKSVCPLNTTPNTIPKAVAISTRGVNPAFFEMLSHARPANSTTATPSASQFHAISDIIYPLSPSC</sequence>
<evidence type="ECO:0000313" key="1">
    <source>
        <dbReference type="EMBL" id="NMM96944.1"/>
    </source>
</evidence>
<dbReference type="EMBL" id="JAAIIF010000018">
    <property type="protein sequence ID" value="NMM96944.1"/>
    <property type="molecule type" value="Genomic_DNA"/>
</dbReference>
<proteinExistence type="predicted"/>
<comment type="caution">
    <text evidence="1">The sequence shown here is derived from an EMBL/GenBank/DDBJ whole genome shotgun (WGS) entry which is preliminary data.</text>
</comment>
<reference evidence="1 2" key="1">
    <citation type="submission" date="2020-02" db="EMBL/GenBank/DDBJ databases">
        <title>Characterization of phylogenetic diversity of novel bifidobacterial species isolated in Czech ZOOs.</title>
        <authorList>
            <person name="Lugli G.A."/>
            <person name="Vera N.B."/>
            <person name="Ventura M."/>
        </authorList>
    </citation>
    <scope>NUCLEOTIDE SEQUENCE [LARGE SCALE GENOMIC DNA]</scope>
    <source>
        <strain evidence="1 2">DSM 109960</strain>
    </source>
</reference>
<name>A0A7Y0EV20_9BIFI</name>
<dbReference type="Proteomes" id="UP000529710">
    <property type="component" value="Unassembled WGS sequence"/>
</dbReference>
<accession>A0A7Y0EV20</accession>
<keyword evidence="2" id="KW-1185">Reference proteome</keyword>
<protein>
    <submittedName>
        <fullName evidence="1">Uncharacterized protein</fullName>
    </submittedName>
</protein>